<dbReference type="EMBL" id="JAYWIO010000003">
    <property type="protein sequence ID" value="KAK7274600.1"/>
    <property type="molecule type" value="Genomic_DNA"/>
</dbReference>
<dbReference type="PANTHER" id="PTHR33463">
    <property type="entry name" value="NB-ARC DOMAIN-CONTAINING PROTEIN-RELATED"/>
    <property type="match status" value="1"/>
</dbReference>
<dbReference type="InterPro" id="IPR042197">
    <property type="entry name" value="Apaf_helical"/>
</dbReference>
<accession>A0AAN9IEW1</accession>
<dbReference type="InterPro" id="IPR050905">
    <property type="entry name" value="Plant_NBS-LRR"/>
</dbReference>
<dbReference type="InterPro" id="IPR057135">
    <property type="entry name" value="At4g27190-like_LRR"/>
</dbReference>
<reference evidence="8 9" key="1">
    <citation type="submission" date="2024-01" db="EMBL/GenBank/DDBJ databases">
        <title>The genomes of 5 underutilized Papilionoideae crops provide insights into root nodulation and disease resistanc.</title>
        <authorList>
            <person name="Yuan L."/>
        </authorList>
    </citation>
    <scope>NUCLEOTIDE SEQUENCE [LARGE SCALE GENOMIC DNA]</scope>
    <source>
        <strain evidence="8">ZHUSHIDOU_FW_LH</strain>
        <tissue evidence="8">Leaf</tissue>
    </source>
</reference>
<name>A0AAN9IEW1_CROPI</name>
<feature type="region of interest" description="Disordered" evidence="6">
    <location>
        <begin position="945"/>
        <end position="966"/>
    </location>
</feature>
<dbReference type="SUPFAM" id="SSF52058">
    <property type="entry name" value="L domain-like"/>
    <property type="match status" value="1"/>
</dbReference>
<keyword evidence="4" id="KW-0067">ATP-binding</keyword>
<keyword evidence="9" id="KW-1185">Reference proteome</keyword>
<comment type="similarity">
    <text evidence="1">Belongs to the disease resistance NB-LRR family.</text>
</comment>
<evidence type="ECO:0000256" key="5">
    <source>
        <dbReference type="SAM" id="Coils"/>
    </source>
</evidence>
<dbReference type="Gene3D" id="1.10.8.430">
    <property type="entry name" value="Helical domain of apoptotic protease-activating factors"/>
    <property type="match status" value="1"/>
</dbReference>
<comment type="caution">
    <text evidence="8">The sequence shown here is derived from an EMBL/GenBank/DDBJ whole genome shotgun (WGS) entry which is preliminary data.</text>
</comment>
<evidence type="ECO:0000313" key="9">
    <source>
        <dbReference type="Proteomes" id="UP001372338"/>
    </source>
</evidence>
<dbReference type="GO" id="GO:0006952">
    <property type="term" value="P:defense response"/>
    <property type="evidence" value="ECO:0007669"/>
    <property type="project" value="UniProtKB-KW"/>
</dbReference>
<evidence type="ECO:0000256" key="6">
    <source>
        <dbReference type="SAM" id="MobiDB-lite"/>
    </source>
</evidence>
<dbReference type="InterPro" id="IPR003593">
    <property type="entry name" value="AAA+_ATPase"/>
</dbReference>
<keyword evidence="3" id="KW-0611">Plant defense</keyword>
<evidence type="ECO:0000256" key="1">
    <source>
        <dbReference type="ARBA" id="ARBA00008894"/>
    </source>
</evidence>
<dbReference type="SUPFAM" id="SSF52540">
    <property type="entry name" value="P-loop containing nucleoside triphosphate hydrolases"/>
    <property type="match status" value="1"/>
</dbReference>
<evidence type="ECO:0000259" key="7">
    <source>
        <dbReference type="SMART" id="SM00382"/>
    </source>
</evidence>
<evidence type="ECO:0000256" key="2">
    <source>
        <dbReference type="ARBA" id="ARBA00022741"/>
    </source>
</evidence>
<evidence type="ECO:0000256" key="4">
    <source>
        <dbReference type="ARBA" id="ARBA00022840"/>
    </source>
</evidence>
<dbReference type="GO" id="GO:0005524">
    <property type="term" value="F:ATP binding"/>
    <property type="evidence" value="ECO:0007669"/>
    <property type="project" value="UniProtKB-KW"/>
</dbReference>
<dbReference type="AlphaFoldDB" id="A0AAN9IEW1"/>
<dbReference type="Gene3D" id="3.40.50.300">
    <property type="entry name" value="P-loop containing nucleotide triphosphate hydrolases"/>
    <property type="match status" value="1"/>
</dbReference>
<sequence length="1008" mass="114546">MDRLLGCLPDWVPPWAKAWLKEQLNHMKSYEKRIGELEGGIQKLKEARDKVQHKVDEEVNRYGRQIEHEVDVWIEGLDKIISEYEDFSQDIRYACAVFDLLSSGYLPKPGIRYRLSRKADVITKKVNGLLQKANHETISYWHGPPSMAAFLSNSGYESFESRQETMQKINAGLKDPGIRMIGVHGWSGVGKTTLVRQVVKEALEANMFDVVVVANVTGNPNIRKVQGEIADWLGMKLDEESITARAARIRQRLKNEKENTLIVLDDLWANLDLNMLGIPFANEDDGQKNLKEGKISEAGNVMETTGLSIAFNMMKTKKETSSSSNKIELKETVSPYIGCKLLMISESKKLLSSQMDGKGTIFFVDVLKEKEAQDLFKIKARIRGSNSEFQKLAAKIANKCEGFPMSIVTTARALKNQSLYAWENVLEQLERQKSTRSPDDSTKLSFKLLENEDLKNTFLLCARMDHDALIMDLVRYCIGLGFLEGIYTVWEARLRVLSLLAKLKESGLLSDSYSSDRFTMQNIVRRAALSIASEEKHVFTMTRGKLLEWPDRDKLKRYTVISLQHCDIINYDFPKSIKYPSLRVFHVDNNDPHMKIPKNFFNGMKELGVLVLTGIDMSSLLSSIMCLMELKMLCLERCKLGGKLDSIGKLKKLRVLSLLESDIVELPDDLKHLTKLQIFDISNCSKLTKIQSGVISSLTNLEELYMRNTPIEWKVDGQANQSENASLSELRHLNKLTTLDIQILDVSHLPDNLFFDKLYSYKIVIGVLDAYLETNFKIPEKYEASKFLGLHLKDDSDIHSQKGIKMLFDRVENLLLEELSGVSDIFYELNLKGFPLLKHLSIISNSDIQSLIKPKDRDRHNLETAFPKLESLYLYNLQNMKEICSCELSEPSFDKLKVIKIKLCNQLKNVLLFSVVKRLSHLETIEVSECDSLLNIVSVEEPSYANASEEPSTHEEPSTSEEPSSANTSKVVFSRLRVLILQCLFAFTGFYPTSSGGEGELFHEKVCL</sequence>
<dbReference type="GO" id="GO:0043531">
    <property type="term" value="F:ADP binding"/>
    <property type="evidence" value="ECO:0007669"/>
    <property type="project" value="InterPro"/>
</dbReference>
<dbReference type="InterPro" id="IPR032675">
    <property type="entry name" value="LRR_dom_sf"/>
</dbReference>
<evidence type="ECO:0000313" key="8">
    <source>
        <dbReference type="EMBL" id="KAK7274600.1"/>
    </source>
</evidence>
<dbReference type="SMART" id="SM00382">
    <property type="entry name" value="AAA"/>
    <property type="match status" value="1"/>
</dbReference>
<gene>
    <name evidence="8" type="ORF">RIF29_15696</name>
</gene>
<keyword evidence="5" id="KW-0175">Coiled coil</keyword>
<dbReference type="PANTHER" id="PTHR33463:SF196">
    <property type="entry name" value="NB-ARC DOMAIN DISEASE RESISTANCE PROTEIN"/>
    <property type="match status" value="1"/>
</dbReference>
<keyword evidence="2" id="KW-0547">Nucleotide-binding</keyword>
<dbReference type="PRINTS" id="PR00364">
    <property type="entry name" value="DISEASERSIST"/>
</dbReference>
<evidence type="ECO:0000256" key="3">
    <source>
        <dbReference type="ARBA" id="ARBA00022821"/>
    </source>
</evidence>
<feature type="domain" description="AAA+ ATPase" evidence="7">
    <location>
        <begin position="177"/>
        <end position="484"/>
    </location>
</feature>
<dbReference type="Gene3D" id="3.80.10.10">
    <property type="entry name" value="Ribonuclease Inhibitor"/>
    <property type="match status" value="1"/>
</dbReference>
<feature type="coiled-coil region" evidence="5">
    <location>
        <begin position="27"/>
        <end position="61"/>
    </location>
</feature>
<dbReference type="Proteomes" id="UP001372338">
    <property type="component" value="Unassembled WGS sequence"/>
</dbReference>
<dbReference type="Pfam" id="PF23247">
    <property type="entry name" value="LRR_RPS2"/>
    <property type="match status" value="1"/>
</dbReference>
<proteinExistence type="inferred from homology"/>
<dbReference type="InterPro" id="IPR002182">
    <property type="entry name" value="NB-ARC"/>
</dbReference>
<protein>
    <recommendedName>
        <fullName evidence="7">AAA+ ATPase domain-containing protein</fullName>
    </recommendedName>
</protein>
<organism evidence="8 9">
    <name type="scientific">Crotalaria pallida</name>
    <name type="common">Smooth rattlebox</name>
    <name type="synonym">Crotalaria striata</name>
    <dbReference type="NCBI Taxonomy" id="3830"/>
    <lineage>
        <taxon>Eukaryota</taxon>
        <taxon>Viridiplantae</taxon>
        <taxon>Streptophyta</taxon>
        <taxon>Embryophyta</taxon>
        <taxon>Tracheophyta</taxon>
        <taxon>Spermatophyta</taxon>
        <taxon>Magnoliopsida</taxon>
        <taxon>eudicotyledons</taxon>
        <taxon>Gunneridae</taxon>
        <taxon>Pentapetalae</taxon>
        <taxon>rosids</taxon>
        <taxon>fabids</taxon>
        <taxon>Fabales</taxon>
        <taxon>Fabaceae</taxon>
        <taxon>Papilionoideae</taxon>
        <taxon>50 kb inversion clade</taxon>
        <taxon>genistoids sensu lato</taxon>
        <taxon>core genistoids</taxon>
        <taxon>Crotalarieae</taxon>
        <taxon>Crotalaria</taxon>
    </lineage>
</organism>
<dbReference type="InterPro" id="IPR027417">
    <property type="entry name" value="P-loop_NTPase"/>
</dbReference>
<dbReference type="Pfam" id="PF00931">
    <property type="entry name" value="NB-ARC"/>
    <property type="match status" value="1"/>
</dbReference>